<evidence type="ECO:0000256" key="6">
    <source>
        <dbReference type="SAM" id="Phobius"/>
    </source>
</evidence>
<comment type="caution">
    <text evidence="7">The sequence shown here is derived from an EMBL/GenBank/DDBJ whole genome shotgun (WGS) entry which is preliminary data.</text>
</comment>
<reference evidence="7 8" key="1">
    <citation type="submission" date="2019-06" db="EMBL/GenBank/DDBJ databases">
        <title>Genome of new Rhodobacteraceae sp. SM1903.</title>
        <authorList>
            <person name="Ren X."/>
        </authorList>
    </citation>
    <scope>NUCLEOTIDE SEQUENCE [LARGE SCALE GENOMIC DNA]</scope>
    <source>
        <strain evidence="7 8">SM1903</strain>
    </source>
</reference>
<feature type="transmembrane region" description="Helical" evidence="6">
    <location>
        <begin position="12"/>
        <end position="43"/>
    </location>
</feature>
<proteinExistence type="inferred from homology"/>
<dbReference type="PANTHER" id="PTHR21716:SF64">
    <property type="entry name" value="AI-2 TRANSPORT PROTEIN TQSA"/>
    <property type="match status" value="1"/>
</dbReference>
<dbReference type="EMBL" id="VFFF01000001">
    <property type="protein sequence ID" value="TNY31887.1"/>
    <property type="molecule type" value="Genomic_DNA"/>
</dbReference>
<evidence type="ECO:0000313" key="7">
    <source>
        <dbReference type="EMBL" id="TNY31887.1"/>
    </source>
</evidence>
<sequence>MSLPVSHQARYWGIALVVFLLVLWVLGDVLTPFILGGAFAYILDPIADRLERLGMKRILAVITISLAAVLIFVLMVLLVVPTLVRQTSQLIATAPELFGNLRDWLTARFPEIMDEDSTVRQQIATIGDTISSRGGEVLTTVLGSAMSFLNVLFLLVIVPVVTFYLLLDWDRMVARIDTLLPREHAPTIRRLAGEIDDTLSSFIRGQGLVMLIQGTFYAVALMMVGLQFGLVVGAVAGFVSFIPYVGAIVGGGLAIGLAFFQYWGDWWMIVLVAAIFFLGQFLEGNILTPKLVGDSVGLHPVWLILALAVFGAIFGFVGLLVAVPVAAMIGVLTRFITQQYMKSALYRGVDPPGDES</sequence>
<keyword evidence="4 6" id="KW-1133">Transmembrane helix</keyword>
<dbReference type="GO" id="GO:0055085">
    <property type="term" value="P:transmembrane transport"/>
    <property type="evidence" value="ECO:0007669"/>
    <property type="project" value="TreeGrafter"/>
</dbReference>
<evidence type="ECO:0000256" key="2">
    <source>
        <dbReference type="ARBA" id="ARBA00009773"/>
    </source>
</evidence>
<evidence type="ECO:0000256" key="1">
    <source>
        <dbReference type="ARBA" id="ARBA00004141"/>
    </source>
</evidence>
<feature type="transmembrane region" description="Helical" evidence="6">
    <location>
        <begin position="241"/>
        <end position="259"/>
    </location>
</feature>
<comment type="similarity">
    <text evidence="2">Belongs to the autoinducer-2 exporter (AI-2E) (TC 2.A.86) family.</text>
</comment>
<protein>
    <submittedName>
        <fullName evidence="7">AI-2E family transporter</fullName>
    </submittedName>
</protein>
<keyword evidence="5 6" id="KW-0472">Membrane</keyword>
<gene>
    <name evidence="7" type="ORF">FHY64_00860</name>
</gene>
<comment type="subcellular location">
    <subcellularLocation>
        <location evidence="1">Membrane</location>
        <topology evidence="1">Multi-pass membrane protein</topology>
    </subcellularLocation>
</comment>
<feature type="transmembrane region" description="Helical" evidence="6">
    <location>
        <begin position="58"/>
        <end position="80"/>
    </location>
</feature>
<dbReference type="Pfam" id="PF01594">
    <property type="entry name" value="AI-2E_transport"/>
    <property type="match status" value="1"/>
</dbReference>
<accession>A0A5C5GD14</accession>
<dbReference type="OrthoDB" id="5792512at2"/>
<dbReference type="Proteomes" id="UP000314011">
    <property type="component" value="Unassembled WGS sequence"/>
</dbReference>
<evidence type="ECO:0000256" key="5">
    <source>
        <dbReference type="ARBA" id="ARBA00023136"/>
    </source>
</evidence>
<keyword evidence="3 6" id="KW-0812">Transmembrane</keyword>
<dbReference type="PANTHER" id="PTHR21716">
    <property type="entry name" value="TRANSMEMBRANE PROTEIN"/>
    <property type="match status" value="1"/>
</dbReference>
<feature type="transmembrane region" description="Helical" evidence="6">
    <location>
        <begin position="208"/>
        <end position="235"/>
    </location>
</feature>
<dbReference type="AlphaFoldDB" id="A0A5C5GD14"/>
<feature type="transmembrane region" description="Helical" evidence="6">
    <location>
        <begin position="302"/>
        <end position="332"/>
    </location>
</feature>
<name>A0A5C5GD14_9RHOB</name>
<dbReference type="RefSeq" id="WP_140192568.1">
    <property type="nucleotide sequence ID" value="NZ_CP065915.1"/>
</dbReference>
<evidence type="ECO:0000313" key="8">
    <source>
        <dbReference type="Proteomes" id="UP000314011"/>
    </source>
</evidence>
<dbReference type="GO" id="GO:0016020">
    <property type="term" value="C:membrane"/>
    <property type="evidence" value="ECO:0007669"/>
    <property type="project" value="UniProtKB-SubCell"/>
</dbReference>
<feature type="transmembrane region" description="Helical" evidence="6">
    <location>
        <begin position="148"/>
        <end position="167"/>
    </location>
</feature>
<evidence type="ECO:0000256" key="4">
    <source>
        <dbReference type="ARBA" id="ARBA00022989"/>
    </source>
</evidence>
<evidence type="ECO:0000256" key="3">
    <source>
        <dbReference type="ARBA" id="ARBA00022692"/>
    </source>
</evidence>
<feature type="transmembrane region" description="Helical" evidence="6">
    <location>
        <begin position="266"/>
        <end position="282"/>
    </location>
</feature>
<organism evidence="7 8">
    <name type="scientific">Pelagovum pacificum</name>
    <dbReference type="NCBI Taxonomy" id="2588711"/>
    <lineage>
        <taxon>Bacteria</taxon>
        <taxon>Pseudomonadati</taxon>
        <taxon>Pseudomonadota</taxon>
        <taxon>Alphaproteobacteria</taxon>
        <taxon>Rhodobacterales</taxon>
        <taxon>Paracoccaceae</taxon>
        <taxon>Pelagovum</taxon>
    </lineage>
</organism>
<keyword evidence="8" id="KW-1185">Reference proteome</keyword>
<dbReference type="InterPro" id="IPR002549">
    <property type="entry name" value="AI-2E-like"/>
</dbReference>